<keyword evidence="1 5" id="KW-0479">Metal-binding</keyword>
<dbReference type="PANTHER" id="PTHR11358">
    <property type="entry name" value="ARGINASE/AGMATINASE"/>
    <property type="match status" value="1"/>
</dbReference>
<keyword evidence="8" id="KW-1185">Reference proteome</keyword>
<keyword evidence="4 5" id="KW-0464">Manganese</keyword>
<gene>
    <name evidence="7" type="ORF">BSZ37_02085</name>
</gene>
<name>A0A271IVN9_9BACT</name>
<dbReference type="InterPro" id="IPR023696">
    <property type="entry name" value="Ureohydrolase_dom_sf"/>
</dbReference>
<dbReference type="Gene3D" id="3.40.800.10">
    <property type="entry name" value="Ureohydrolase domain"/>
    <property type="match status" value="1"/>
</dbReference>
<evidence type="ECO:0000313" key="8">
    <source>
        <dbReference type="Proteomes" id="UP000216339"/>
    </source>
</evidence>
<organism evidence="7 8">
    <name type="scientific">Rubrivirga marina</name>
    <dbReference type="NCBI Taxonomy" id="1196024"/>
    <lineage>
        <taxon>Bacteria</taxon>
        <taxon>Pseudomonadati</taxon>
        <taxon>Rhodothermota</taxon>
        <taxon>Rhodothermia</taxon>
        <taxon>Rhodothermales</taxon>
        <taxon>Rubricoccaceae</taxon>
        <taxon>Rubrivirga</taxon>
    </lineage>
</organism>
<dbReference type="GO" id="GO:0006547">
    <property type="term" value="P:L-histidine metabolic process"/>
    <property type="evidence" value="ECO:0007669"/>
    <property type="project" value="UniProtKB-KW"/>
</dbReference>
<dbReference type="PIRSF" id="PIRSF036979">
    <property type="entry name" value="Arginase"/>
    <property type="match status" value="1"/>
</dbReference>
<evidence type="ECO:0000256" key="1">
    <source>
        <dbReference type="ARBA" id="ARBA00022723"/>
    </source>
</evidence>
<dbReference type="AlphaFoldDB" id="A0A271IVN9"/>
<feature type="binding site" evidence="5">
    <location>
        <position position="113"/>
    </location>
    <ligand>
        <name>Mn(2+)</name>
        <dbReference type="ChEBI" id="CHEBI:29035"/>
        <label>1</label>
    </ligand>
</feature>
<dbReference type="Proteomes" id="UP000216339">
    <property type="component" value="Unassembled WGS sequence"/>
</dbReference>
<evidence type="ECO:0008006" key="9">
    <source>
        <dbReference type="Google" id="ProtNLM"/>
    </source>
</evidence>
<proteinExistence type="inferred from homology"/>
<evidence type="ECO:0000256" key="3">
    <source>
        <dbReference type="ARBA" id="ARBA00022808"/>
    </source>
</evidence>
<comment type="cofactor">
    <cofactor evidence="5">
        <name>Mn(2+)</name>
        <dbReference type="ChEBI" id="CHEBI:29035"/>
    </cofactor>
    <text evidence="5">Binds 2 manganese ions per subunit.</text>
</comment>
<feature type="binding site" evidence="5">
    <location>
        <position position="136"/>
    </location>
    <ligand>
        <name>Mn(2+)</name>
        <dbReference type="ChEBI" id="CHEBI:29035"/>
        <label>1</label>
    </ligand>
</feature>
<dbReference type="InterPro" id="IPR006035">
    <property type="entry name" value="Ureohydrolase"/>
</dbReference>
<comment type="similarity">
    <text evidence="6">Belongs to the arginase family.</text>
</comment>
<dbReference type="EMBL" id="MQWD01000001">
    <property type="protein sequence ID" value="PAP75316.1"/>
    <property type="molecule type" value="Genomic_DNA"/>
</dbReference>
<evidence type="ECO:0000256" key="6">
    <source>
        <dbReference type="PROSITE-ProRule" id="PRU00742"/>
    </source>
</evidence>
<dbReference type="Pfam" id="PF00491">
    <property type="entry name" value="Arginase"/>
    <property type="match status" value="1"/>
</dbReference>
<evidence type="ECO:0000256" key="5">
    <source>
        <dbReference type="PIRSR" id="PIRSR036979-1"/>
    </source>
</evidence>
<protein>
    <recommendedName>
        <fullName evidence="9">Arginase</fullName>
    </recommendedName>
</protein>
<feature type="binding site" evidence="5">
    <location>
        <position position="217"/>
    </location>
    <ligand>
        <name>Mn(2+)</name>
        <dbReference type="ChEBI" id="CHEBI:29035"/>
        <label>1</label>
    </ligand>
</feature>
<feature type="binding site" evidence="5">
    <location>
        <position position="219"/>
    </location>
    <ligand>
        <name>Mn(2+)</name>
        <dbReference type="ChEBI" id="CHEBI:29035"/>
        <label>1</label>
    </ligand>
</feature>
<reference evidence="7 8" key="1">
    <citation type="submission" date="2016-11" db="EMBL/GenBank/DDBJ databases">
        <title>Study of marine rhodopsin-containing bacteria.</title>
        <authorList>
            <person name="Yoshizawa S."/>
            <person name="Kumagai Y."/>
            <person name="Kogure K."/>
        </authorList>
    </citation>
    <scope>NUCLEOTIDE SEQUENCE [LARGE SCALE GENOMIC DNA]</scope>
    <source>
        <strain evidence="7 8">SAORIC-28</strain>
    </source>
</reference>
<keyword evidence="3" id="KW-0369">Histidine metabolism</keyword>
<dbReference type="PANTHER" id="PTHR11358:SF35">
    <property type="entry name" value="FORMIMIDOYLGLUTAMASE"/>
    <property type="match status" value="1"/>
</dbReference>
<dbReference type="CDD" id="cd09988">
    <property type="entry name" value="Formimidoylglutamase"/>
    <property type="match status" value="1"/>
</dbReference>
<feature type="binding site" evidence="5">
    <location>
        <position position="138"/>
    </location>
    <ligand>
        <name>Mn(2+)</name>
        <dbReference type="ChEBI" id="CHEBI:29035"/>
        <label>1</label>
    </ligand>
</feature>
<accession>A0A271IVN9</accession>
<evidence type="ECO:0000256" key="4">
    <source>
        <dbReference type="ARBA" id="ARBA00023211"/>
    </source>
</evidence>
<dbReference type="RefSeq" id="WP_095508952.1">
    <property type="nucleotide sequence ID" value="NZ_MQWD01000001.1"/>
</dbReference>
<dbReference type="GO" id="GO:0008783">
    <property type="term" value="F:agmatinase activity"/>
    <property type="evidence" value="ECO:0007669"/>
    <property type="project" value="TreeGrafter"/>
</dbReference>
<evidence type="ECO:0000313" key="7">
    <source>
        <dbReference type="EMBL" id="PAP75316.1"/>
    </source>
</evidence>
<sequence>MSDDPRLGDWLRDSALADDTRVAILGFPSDEGVRRNGGRLGAAQGPAAIREALVKMTPDARDPAPFVCLLEHAADLGDVAATGDVEADQARLGEAVGELLAAGVVPVILGGGHETAFGHFLGYVAAGQRVRALNWDAHADVRPLRDGKAHSGSPFRQMLDHPSGLCAGYTVAGLHPWRVDAAHAAVPDRVVWADDLDAARAEAEVAALDGPALASFDLDAVDAAPGVSAPGVGGLPVGVWLAAAEACGRSPHVRSVDVVELNPLHDPDGRTAVLAALTVWHVLRGLAERFSADAG</sequence>
<evidence type="ECO:0000256" key="2">
    <source>
        <dbReference type="ARBA" id="ARBA00022801"/>
    </source>
</evidence>
<comment type="caution">
    <text evidence="7">The sequence shown here is derived from an EMBL/GenBank/DDBJ whole genome shotgun (WGS) entry which is preliminary data.</text>
</comment>
<dbReference type="GO" id="GO:0046872">
    <property type="term" value="F:metal ion binding"/>
    <property type="evidence" value="ECO:0007669"/>
    <property type="project" value="UniProtKB-KW"/>
</dbReference>
<dbReference type="OrthoDB" id="9788689at2"/>
<dbReference type="SUPFAM" id="SSF52768">
    <property type="entry name" value="Arginase/deacetylase"/>
    <property type="match status" value="1"/>
</dbReference>
<dbReference type="GO" id="GO:0033389">
    <property type="term" value="P:putrescine biosynthetic process from arginine, via agmatine"/>
    <property type="evidence" value="ECO:0007669"/>
    <property type="project" value="TreeGrafter"/>
</dbReference>
<feature type="binding site" evidence="5">
    <location>
        <position position="140"/>
    </location>
    <ligand>
        <name>Mn(2+)</name>
        <dbReference type="ChEBI" id="CHEBI:29035"/>
        <label>1</label>
    </ligand>
</feature>
<keyword evidence="2" id="KW-0378">Hydrolase</keyword>
<dbReference type="PROSITE" id="PS51409">
    <property type="entry name" value="ARGINASE_2"/>
    <property type="match status" value="1"/>
</dbReference>